<evidence type="ECO:0000313" key="3">
    <source>
        <dbReference type="Proteomes" id="UP001239426"/>
    </source>
</evidence>
<feature type="transmembrane region" description="Helical" evidence="1">
    <location>
        <begin position="54"/>
        <end position="72"/>
    </location>
</feature>
<keyword evidence="1" id="KW-1133">Transmembrane helix</keyword>
<feature type="transmembrane region" description="Helical" evidence="1">
    <location>
        <begin position="12"/>
        <end position="34"/>
    </location>
</feature>
<keyword evidence="2" id="KW-0614">Plasmid</keyword>
<evidence type="ECO:0000313" key="2">
    <source>
        <dbReference type="EMBL" id="WHF39207.1"/>
    </source>
</evidence>
<dbReference type="RefSeq" id="WP_282684749.1">
    <property type="nucleotide sequence ID" value="NZ_CP124844.1"/>
</dbReference>
<dbReference type="Proteomes" id="UP001239426">
    <property type="component" value="Plasmid unnamed3"/>
</dbReference>
<accession>A0AAX3VZW4</accession>
<sequence length="182" mass="19723">MIDRHLKKITALVFIVAYVLSKALIGPITCNSGWSSPSIGLSGACSHHGGVASWKGTLPILLSAAAALFFYFRFKLPPQKTTNASTSPLMAPNFLNVDVVEQQTVVSNDAVTPELAGNSKKKRVYKNKSSCPRCNSAMRLRTATKGNNAGHKFWGCSNILGVKVLEPTCLRSSEGWLYSCWC</sequence>
<dbReference type="AlphaFoldDB" id="A0AAX3VZW4"/>
<organism evidence="2 3">
    <name type="scientific">Aeromonas salmonicida</name>
    <dbReference type="NCBI Taxonomy" id="645"/>
    <lineage>
        <taxon>Bacteria</taxon>
        <taxon>Pseudomonadati</taxon>
        <taxon>Pseudomonadota</taxon>
        <taxon>Gammaproteobacteria</taxon>
        <taxon>Aeromonadales</taxon>
        <taxon>Aeromonadaceae</taxon>
        <taxon>Aeromonas</taxon>
    </lineage>
</organism>
<dbReference type="Gene3D" id="3.30.65.10">
    <property type="entry name" value="Bacterial Topoisomerase I, domain 1"/>
    <property type="match status" value="1"/>
</dbReference>
<name>A0AAX3VZW4_AERSA</name>
<geneLocation type="plasmid" evidence="2 3">
    <name>unnamed3</name>
</geneLocation>
<keyword evidence="1" id="KW-0812">Transmembrane</keyword>
<gene>
    <name evidence="2" type="ORF">QLQ87_23605</name>
</gene>
<dbReference type="EMBL" id="CP124844">
    <property type="protein sequence ID" value="WHF39207.1"/>
    <property type="molecule type" value="Genomic_DNA"/>
</dbReference>
<evidence type="ECO:0000256" key="1">
    <source>
        <dbReference type="SAM" id="Phobius"/>
    </source>
</evidence>
<protein>
    <recommendedName>
        <fullName evidence="4">Transcription factor GRF family</fullName>
    </recommendedName>
</protein>
<reference evidence="2" key="1">
    <citation type="submission" date="2023-05" db="EMBL/GenBank/DDBJ databases">
        <title>Aeromonas salmonicida 57, complete genome.</title>
        <authorList>
            <person name="Shao L."/>
        </authorList>
    </citation>
    <scope>NUCLEOTIDE SEQUENCE</scope>
    <source>
        <strain evidence="2">57</strain>
        <plasmid evidence="2">unnamed3</plasmid>
    </source>
</reference>
<keyword evidence="1" id="KW-0472">Membrane</keyword>
<evidence type="ECO:0008006" key="4">
    <source>
        <dbReference type="Google" id="ProtNLM"/>
    </source>
</evidence>
<proteinExistence type="predicted"/>